<proteinExistence type="predicted"/>
<name>A0A4D9F5D9_9SAUR</name>
<dbReference type="EMBL" id="QXTE01000004">
    <property type="protein sequence ID" value="TFK15583.1"/>
    <property type="molecule type" value="Genomic_DNA"/>
</dbReference>
<sequence>MRVELLGGAEREYFQVVVRLRGGVENTAPFLGFTALLVAEVDQFVLTALTPDMPAAEDLESPPDLLLFSLTAPWSSPVGGKKWRMPSPPSLINVSRKCEGHGVHGGKEEETDTTAKMTTRMAINM</sequence>
<dbReference type="Proteomes" id="UP000297703">
    <property type="component" value="Unassembled WGS sequence"/>
</dbReference>
<dbReference type="STRING" id="55544.A0A4D9F5D9"/>
<gene>
    <name evidence="1" type="ORF">DR999_PMT00888</name>
</gene>
<dbReference type="InterPro" id="IPR051561">
    <property type="entry name" value="FRAS1_ECM"/>
</dbReference>
<reference evidence="1 2" key="1">
    <citation type="submission" date="2019-04" db="EMBL/GenBank/DDBJ databases">
        <title>Draft genome of the big-headed turtle Platysternon megacephalum.</title>
        <authorList>
            <person name="Gong S."/>
        </authorList>
    </citation>
    <scope>NUCLEOTIDE SEQUENCE [LARGE SCALE GENOMIC DNA]</scope>
    <source>
        <strain evidence="1">DO16091913</strain>
        <tissue evidence="1">Muscle</tissue>
    </source>
</reference>
<accession>A0A4D9F5D9</accession>
<comment type="caution">
    <text evidence="1">The sequence shown here is derived from an EMBL/GenBank/DDBJ whole genome shotgun (WGS) entry which is preliminary data.</text>
</comment>
<reference evidence="1 2" key="2">
    <citation type="submission" date="2019-04" db="EMBL/GenBank/DDBJ databases">
        <title>The genome sequence of big-headed turtle.</title>
        <authorList>
            <person name="Gong S."/>
        </authorList>
    </citation>
    <scope>NUCLEOTIDE SEQUENCE [LARGE SCALE GENOMIC DNA]</scope>
    <source>
        <strain evidence="1">DO16091913</strain>
        <tissue evidence="1">Muscle</tissue>
    </source>
</reference>
<evidence type="ECO:0000313" key="1">
    <source>
        <dbReference type="EMBL" id="TFK15583.1"/>
    </source>
</evidence>
<keyword evidence="2" id="KW-1185">Reference proteome</keyword>
<evidence type="ECO:0000313" key="2">
    <source>
        <dbReference type="Proteomes" id="UP000297703"/>
    </source>
</evidence>
<dbReference type="GO" id="GO:0009653">
    <property type="term" value="P:anatomical structure morphogenesis"/>
    <property type="evidence" value="ECO:0007669"/>
    <property type="project" value="TreeGrafter"/>
</dbReference>
<organism evidence="1 2">
    <name type="scientific">Platysternon megacephalum</name>
    <name type="common">big-headed turtle</name>
    <dbReference type="NCBI Taxonomy" id="55544"/>
    <lineage>
        <taxon>Eukaryota</taxon>
        <taxon>Metazoa</taxon>
        <taxon>Chordata</taxon>
        <taxon>Craniata</taxon>
        <taxon>Vertebrata</taxon>
        <taxon>Euteleostomi</taxon>
        <taxon>Archelosauria</taxon>
        <taxon>Testudinata</taxon>
        <taxon>Testudines</taxon>
        <taxon>Cryptodira</taxon>
        <taxon>Durocryptodira</taxon>
        <taxon>Testudinoidea</taxon>
        <taxon>Platysternidae</taxon>
        <taxon>Platysternon</taxon>
    </lineage>
</organism>
<dbReference type="PANTHER" id="PTHR45739:SF4">
    <property type="entry name" value="FRAS1-RELATED EXTRACELLULAR MATRIX PROTEIN 2"/>
    <property type="match status" value="1"/>
</dbReference>
<dbReference type="OrthoDB" id="430044at2759"/>
<dbReference type="AlphaFoldDB" id="A0A4D9F5D9"/>
<dbReference type="PANTHER" id="PTHR45739">
    <property type="entry name" value="MATRIX PROTEIN, PUTATIVE-RELATED"/>
    <property type="match status" value="1"/>
</dbReference>
<protein>
    <submittedName>
        <fullName evidence="1">Ras-like protein family member 11A-like</fullName>
    </submittedName>
</protein>